<protein>
    <recommendedName>
        <fullName evidence="1">Cytokinin riboside 5'-monophosphate phosphoribohydrolase</fullName>
        <ecNumber evidence="1">3.2.2.n1</ecNumber>
    </recommendedName>
</protein>
<dbReference type="InterPro" id="IPR005269">
    <property type="entry name" value="LOG"/>
</dbReference>
<dbReference type="NCBIfam" id="TIGR00730">
    <property type="entry name" value="Rossman fold protein, TIGR00730 family"/>
    <property type="match status" value="1"/>
</dbReference>
<dbReference type="Gene3D" id="3.40.50.450">
    <property type="match status" value="1"/>
</dbReference>
<reference evidence="2 3" key="1">
    <citation type="journal article" date="2016" name="Nat. Commun.">
        <title>Thousands of microbial genomes shed light on interconnected biogeochemical processes in an aquifer system.</title>
        <authorList>
            <person name="Anantharaman K."/>
            <person name="Brown C.T."/>
            <person name="Hug L.A."/>
            <person name="Sharon I."/>
            <person name="Castelle C.J."/>
            <person name="Probst A.J."/>
            <person name="Thomas B.C."/>
            <person name="Singh A."/>
            <person name="Wilkins M.J."/>
            <person name="Karaoz U."/>
            <person name="Brodie E.L."/>
            <person name="Williams K.H."/>
            <person name="Hubbard S.S."/>
            <person name="Banfield J.F."/>
        </authorList>
    </citation>
    <scope>NUCLEOTIDE SEQUENCE [LARGE SCALE GENOMIC DNA]</scope>
</reference>
<keyword evidence="1" id="KW-0203">Cytokinin biosynthesis</keyword>
<comment type="caution">
    <text evidence="2">The sequence shown here is derived from an EMBL/GenBank/DDBJ whole genome shotgun (WGS) entry which is preliminary data.</text>
</comment>
<dbReference type="InterPro" id="IPR052341">
    <property type="entry name" value="LOG_family_nucleotidases"/>
</dbReference>
<dbReference type="EMBL" id="MGGP01000029">
    <property type="protein sequence ID" value="OGM31217.1"/>
    <property type="molecule type" value="Genomic_DNA"/>
</dbReference>
<name>A0A1F7YVD9_9BACT</name>
<sequence>MHAESCKLPEPDGRLNRINEEFRRGLAFVKQYPRSVTFYGSARFPEDHPLYKKARELAYRISKELGYAIITGGGPGIMEAANRGAFEAEGVSLGLNIELPSEQRTNPYVKDSVEFYYFFSRKVALSFSANAYVFFPGGYGTIDEFSEILELVQTKKIPEVPIMLVGSEFWRPLDMYYKNTLYQEYKTINLEDTELYTITEDTDTILKIIVNAPEKNLNPQDVV</sequence>
<organism evidence="2 3">
    <name type="scientific">Candidatus Woesebacteria bacterium RIFCSPHIGHO2_01_FULL_44_21</name>
    <dbReference type="NCBI Taxonomy" id="1802503"/>
    <lineage>
        <taxon>Bacteria</taxon>
        <taxon>Candidatus Woeseibacteriota</taxon>
    </lineage>
</organism>
<dbReference type="Pfam" id="PF03641">
    <property type="entry name" value="Lysine_decarbox"/>
    <property type="match status" value="1"/>
</dbReference>
<evidence type="ECO:0000313" key="2">
    <source>
        <dbReference type="EMBL" id="OGM31217.1"/>
    </source>
</evidence>
<dbReference type="SUPFAM" id="SSF102405">
    <property type="entry name" value="MCP/YpsA-like"/>
    <property type="match status" value="1"/>
</dbReference>
<evidence type="ECO:0000256" key="1">
    <source>
        <dbReference type="RuleBase" id="RU363015"/>
    </source>
</evidence>
<keyword evidence="1" id="KW-0378">Hydrolase</keyword>
<dbReference type="Proteomes" id="UP000178870">
    <property type="component" value="Unassembled WGS sequence"/>
</dbReference>
<dbReference type="GO" id="GO:0005829">
    <property type="term" value="C:cytosol"/>
    <property type="evidence" value="ECO:0007669"/>
    <property type="project" value="TreeGrafter"/>
</dbReference>
<dbReference type="GO" id="GO:0016787">
    <property type="term" value="F:hydrolase activity"/>
    <property type="evidence" value="ECO:0007669"/>
    <property type="project" value="UniProtKB-KW"/>
</dbReference>
<dbReference type="GO" id="GO:0009691">
    <property type="term" value="P:cytokinin biosynthetic process"/>
    <property type="evidence" value="ECO:0007669"/>
    <property type="project" value="UniProtKB-UniRule"/>
</dbReference>
<accession>A0A1F7YVD9</accession>
<dbReference type="InterPro" id="IPR031100">
    <property type="entry name" value="LOG_fam"/>
</dbReference>
<dbReference type="PANTHER" id="PTHR43393:SF3">
    <property type="entry name" value="LYSINE DECARBOXYLASE-LIKE PROTEIN"/>
    <property type="match status" value="1"/>
</dbReference>
<dbReference type="EC" id="3.2.2.n1" evidence="1"/>
<dbReference type="AlphaFoldDB" id="A0A1F7YVD9"/>
<gene>
    <name evidence="2" type="ORF">A2803_01930</name>
</gene>
<dbReference type="PANTHER" id="PTHR43393">
    <property type="entry name" value="CYTOKININ RIBOSIDE 5'-MONOPHOSPHATE PHOSPHORIBOHYDROLASE"/>
    <property type="match status" value="1"/>
</dbReference>
<comment type="similarity">
    <text evidence="1">Belongs to the LOG family.</text>
</comment>
<evidence type="ECO:0000313" key="3">
    <source>
        <dbReference type="Proteomes" id="UP000178870"/>
    </source>
</evidence>
<proteinExistence type="inferred from homology"/>